<name>A0ABS2SXK2_9BACI</name>
<evidence type="ECO:0000256" key="4">
    <source>
        <dbReference type="ARBA" id="ARBA00022475"/>
    </source>
</evidence>
<comment type="subcellular location">
    <subcellularLocation>
        <location evidence="1">Cell membrane</location>
        <topology evidence="1">Multi-pass membrane protein</topology>
    </subcellularLocation>
</comment>
<evidence type="ECO:0000256" key="6">
    <source>
        <dbReference type="ARBA" id="ARBA00022989"/>
    </source>
</evidence>
<keyword evidence="3" id="KW-0813">Transport</keyword>
<dbReference type="RefSeq" id="WP_054794250.1">
    <property type="nucleotide sequence ID" value="NZ_JAFBCV010000007.1"/>
</dbReference>
<keyword evidence="4" id="KW-1003">Cell membrane</keyword>
<comment type="similarity">
    <text evidence="2">Belongs to the AzlC family.</text>
</comment>
<evidence type="ECO:0000256" key="8">
    <source>
        <dbReference type="SAM" id="Phobius"/>
    </source>
</evidence>
<organism evidence="9 10">
    <name type="scientific">Shouchella xiaoxiensis</name>
    <dbReference type="NCBI Taxonomy" id="766895"/>
    <lineage>
        <taxon>Bacteria</taxon>
        <taxon>Bacillati</taxon>
        <taxon>Bacillota</taxon>
        <taxon>Bacilli</taxon>
        <taxon>Bacillales</taxon>
        <taxon>Bacillaceae</taxon>
        <taxon>Shouchella</taxon>
    </lineage>
</organism>
<dbReference type="InterPro" id="IPR011606">
    <property type="entry name" value="Brnchd-chn_aa_trnsp_permease"/>
</dbReference>
<feature type="transmembrane region" description="Helical" evidence="8">
    <location>
        <begin position="165"/>
        <end position="198"/>
    </location>
</feature>
<feature type="transmembrane region" description="Helical" evidence="8">
    <location>
        <begin position="12"/>
        <end position="31"/>
    </location>
</feature>
<dbReference type="EMBL" id="JAFBCV010000007">
    <property type="protein sequence ID" value="MBM7839184.1"/>
    <property type="molecule type" value="Genomic_DNA"/>
</dbReference>
<evidence type="ECO:0000256" key="3">
    <source>
        <dbReference type="ARBA" id="ARBA00022448"/>
    </source>
</evidence>
<gene>
    <name evidence="9" type="ORF">JOC54_002455</name>
</gene>
<dbReference type="Pfam" id="PF03591">
    <property type="entry name" value="AzlC"/>
    <property type="match status" value="1"/>
</dbReference>
<keyword evidence="10" id="KW-1185">Reference proteome</keyword>
<dbReference type="PANTHER" id="PTHR34979">
    <property type="entry name" value="INNER MEMBRANE PROTEIN YGAZ"/>
    <property type="match status" value="1"/>
</dbReference>
<evidence type="ECO:0000256" key="5">
    <source>
        <dbReference type="ARBA" id="ARBA00022692"/>
    </source>
</evidence>
<feature type="transmembrane region" description="Helical" evidence="8">
    <location>
        <begin position="38"/>
        <end position="55"/>
    </location>
</feature>
<dbReference type="PANTHER" id="PTHR34979:SF1">
    <property type="entry name" value="INNER MEMBRANE PROTEIN YGAZ"/>
    <property type="match status" value="1"/>
</dbReference>
<evidence type="ECO:0000313" key="10">
    <source>
        <dbReference type="Proteomes" id="UP001179280"/>
    </source>
</evidence>
<evidence type="ECO:0000256" key="1">
    <source>
        <dbReference type="ARBA" id="ARBA00004651"/>
    </source>
</evidence>
<evidence type="ECO:0000256" key="2">
    <source>
        <dbReference type="ARBA" id="ARBA00010735"/>
    </source>
</evidence>
<evidence type="ECO:0000256" key="7">
    <source>
        <dbReference type="ARBA" id="ARBA00023136"/>
    </source>
</evidence>
<keyword evidence="7 8" id="KW-0472">Membrane</keyword>
<keyword evidence="6 8" id="KW-1133">Transmembrane helix</keyword>
<proteinExistence type="inferred from homology"/>
<feature type="transmembrane region" description="Helical" evidence="8">
    <location>
        <begin position="61"/>
        <end position="81"/>
    </location>
</feature>
<comment type="caution">
    <text evidence="9">The sequence shown here is derived from an EMBL/GenBank/DDBJ whole genome shotgun (WGS) entry which is preliminary data.</text>
</comment>
<reference evidence="9" key="1">
    <citation type="submission" date="2021-01" db="EMBL/GenBank/DDBJ databases">
        <title>Genomic Encyclopedia of Type Strains, Phase IV (KMG-IV): sequencing the most valuable type-strain genomes for metagenomic binning, comparative biology and taxonomic classification.</title>
        <authorList>
            <person name="Goeker M."/>
        </authorList>
    </citation>
    <scope>NUCLEOTIDE SEQUENCE</scope>
    <source>
        <strain evidence="9">DSM 21943</strain>
    </source>
</reference>
<dbReference type="Proteomes" id="UP001179280">
    <property type="component" value="Unassembled WGS sequence"/>
</dbReference>
<keyword evidence="5 8" id="KW-0812">Transmembrane</keyword>
<feature type="transmembrane region" description="Helical" evidence="8">
    <location>
        <begin position="129"/>
        <end position="153"/>
    </location>
</feature>
<accession>A0ABS2SXK2</accession>
<protein>
    <submittedName>
        <fullName evidence="9">4-azaleucine resistance transporter AzlC</fullName>
    </submittedName>
</protein>
<evidence type="ECO:0000313" key="9">
    <source>
        <dbReference type="EMBL" id="MBM7839184.1"/>
    </source>
</evidence>
<sequence length="229" mass="24335">MNVKNATVRTVWIEGGPVALAIASYGVSYGVLANQADFSILTAVAMSMLLFAGSVQLASVAMWALGVSIPTIIMSAFLLNLRDLLYGADIAADLKTKSKGWRITHSFGVSDEPYLLSKLHFAKAGSDPLYFSLITWLFYVTWVCASFVGVMVGDAVDPVQWGLDLAFPAAFTALLIPALKGKGALVTLLAAGMIAWLCERIAPGNSWTILIVGIVSPLFGMALDKEEGA</sequence>
<feature type="transmembrane region" description="Helical" evidence="8">
    <location>
        <begin position="205"/>
        <end position="223"/>
    </location>
</feature>